<dbReference type="PROSITE" id="PS50853">
    <property type="entry name" value="FN3"/>
    <property type="match status" value="7"/>
</dbReference>
<organism evidence="5 6">
    <name type="scientific">Oryzias javanicus</name>
    <name type="common">Javanese ricefish</name>
    <name type="synonym">Aplocheilus javanicus</name>
    <dbReference type="NCBI Taxonomy" id="123683"/>
    <lineage>
        <taxon>Eukaryota</taxon>
        <taxon>Metazoa</taxon>
        <taxon>Chordata</taxon>
        <taxon>Craniata</taxon>
        <taxon>Vertebrata</taxon>
        <taxon>Euteleostomi</taxon>
        <taxon>Actinopterygii</taxon>
        <taxon>Neopterygii</taxon>
        <taxon>Teleostei</taxon>
        <taxon>Neoteleostei</taxon>
        <taxon>Acanthomorphata</taxon>
        <taxon>Ovalentaria</taxon>
        <taxon>Atherinomorphae</taxon>
        <taxon>Beloniformes</taxon>
        <taxon>Adrianichthyidae</taxon>
        <taxon>Oryziinae</taxon>
        <taxon>Oryzias</taxon>
    </lineage>
</organism>
<sequence>MFVGQSSAQIPETCVQEIKCSSLNRIWTSIPHPVYYNESATLTTYTAKDSNCYYDTYYYSNRVMARLCYGDYYVYRLPRLPVCGYSYCAVPHHGFRSSGQNETSITLLWNSINSSFSFVLQFNGTETNISSPAGSEPVTYTFSSLTAATKYTFTLFSVFDNVTSSGISIDAVTAPENVENLKLIGLNDTSMTLQWSKVRGTGYFLEYNQQWKTIPAPDNDGPVTFTVSSLNPATEYMCTLYSVFENARSSNGVQLRVFTDYRHYSCGQGSCPSDHICSNINGTYQCLDGCQHYTVLNDDWLSEYNVNGNSYCGGSYSTSDWYRMFVGQGSAQIPEKCVQESRCSSYRIWAGTPHPVRYKESASLTTYTARDSNCYYYYYYYSNRVMARLCHGDYFVYKLPRLPGCDYSYCAVPHHGFRSSGQTETSVTLLWNPVNSSVSFVLQFNATETNISAPAGSEPASYTVSSLTAATKYTFTLFSVIENVRSSGISIDAVTAPQHVETFKVVETTDRSVTLQWSNVNFASYVLQYNQEWENISASDGDGPITHIVSSLRANTAYTFTLFCVFENARSSGVQLQALTDPPYFACGQTFCPPDQDCVIINGAAQCGEACKDYTELNDDWLSVYNINGNTYCNGNYNSAEGWYRMFVGQTSAQIPETCVQDSRCSSYDHFQMIQPHPTQYNQTVTRYLCYIYGSNCYCYTSQSITVKLCFGDFYVYKLQRLPGCYTGYCAVPNHSFRAAGQNETSITLRWNKVNNSVSFVLLFNGTETNINAPAADDSVTYTVSSLTAATKYTFTLFSVFENVRSSGISIDAVTAPPSVKTLSTLGTSFNSITLQWSKVTKASYVLKYNTERMIIPASDRDGPVTYTVSSLRAGTTYTFTLYSVFENARGSDMQLQAVTDQYLLCGQTYCPPDQDCVIINGTVQCGEACVHYTELNDNWLSEYNINGNTYCNGNYYSPEGWYRMFVGQTSAQIPETCVQDSRCSSYSRLQMTQPHPTQYNQTVTRSLCQSYYSPCCSNTSYIYNNIKVKLCFGDFYVYRLQTLPGCNNAYCAVPNHSFRAAGQNQTSITLRWNKVNSSVSFVLLFNGTETNISSPTADDSVTYTVSSLTAATKYTFTLFSVFENVRSSGISIDAVTAPPNVKTFIVSGISLNSITLQWSKVNKSSYVLEFDYGRKFIPESEEDGPVTYTLSSLNAGTLYTFNLFSVFESARGFPVYLEAFTDGRKLLCGQTYCPPDQDCVIINGTAQCGEACQHYTELNDNWLSEYNINGNSYCNEKYYSPEGWYRMFVGQTRAQIPETCVQDSRCDGYSRLQMTQPHPTQYNQSVTRFLCYSYGSSCCSYTNLYSIRVKFCYGDFYVYQLRLLPGCYISYCAVPNHSFRAAGQDDTSITLRWNKVNNSVSFVLLFNGTETNISSPTADDSVTYTVSSLTAATKYTFTLFSVFENVRSSGISIDAVTAPPNAEIFRLTEKNDTSVTLQWSKPEYSYLLIDNYRNTIFAPLYADGPVVFTVSSLYPALKYTFTLFSVFENARSSGVQLTVTTDHRHLPCGETFCAPDLNCLINNGSAQCVDPCEHYTALYNSVSTNGYCDGNIVSGGWYSFFLGQTRAQISETCEETCVTSYYWKLAEPHPTEYNQSVSLPVCFSNTDYCCTYNSFSIKAKLCYGEFYVYKLFDLYSCYRYCTVPNQSFRVSGQSETSITLQWDNVKNNVSFILDFNGTETNISATNGDGPMFYTISSLTAGTKYTFTLFSVVDNVRSSGIKVTTVTAPQNPKNLWQSTQNETSITLQWNKVNNVSFVLQLDGTETNIAASDGDGPVAYTMSSLTAQTKYTVILFSVFENVRSSGQQLTAVTAPQNAKNCKASTQNESSITLKWDKVNNNVSFVLQFNGTETNISSPAGDGVINHTVSSLTARTKYTFTLFSVFENVRSSGVNITAATGTISNFLNA</sequence>
<reference evidence="5 6" key="1">
    <citation type="submission" date="2018-11" db="EMBL/GenBank/DDBJ databases">
        <authorList>
            <person name="Lopez-Roques C."/>
            <person name="Donnadieu C."/>
            <person name="Bouchez O."/>
            <person name="Klopp C."/>
            <person name="Cabau C."/>
            <person name="Zahm M."/>
        </authorList>
    </citation>
    <scope>NUCLEOTIDE SEQUENCE [LARGE SCALE GENOMIC DNA]</scope>
    <source>
        <strain evidence="5">RS831</strain>
        <tissue evidence="5">Whole body</tissue>
    </source>
</reference>
<evidence type="ECO:0000256" key="2">
    <source>
        <dbReference type="ARBA" id="ARBA00022737"/>
    </source>
</evidence>
<dbReference type="SMART" id="SM00060">
    <property type="entry name" value="FN3"/>
    <property type="match status" value="13"/>
</dbReference>
<dbReference type="CDD" id="cd00063">
    <property type="entry name" value="FN3"/>
    <property type="match status" value="9"/>
</dbReference>
<dbReference type="PANTHER" id="PTHR46708">
    <property type="entry name" value="TENASCIN"/>
    <property type="match status" value="1"/>
</dbReference>
<dbReference type="OrthoDB" id="7357196at2759"/>
<accession>A0A3S2U1P6</accession>
<dbReference type="Pfam" id="PF23283">
    <property type="entry name" value="D8C_UMOD"/>
    <property type="match status" value="6"/>
</dbReference>
<gene>
    <name evidence="5" type="ORF">OJAV_G00183320</name>
</gene>
<keyword evidence="1" id="KW-0732">Signal</keyword>
<dbReference type="EMBL" id="CM012454">
    <property type="protein sequence ID" value="RVE60706.1"/>
    <property type="molecule type" value="Genomic_DNA"/>
</dbReference>
<feature type="domain" description="Fibronectin type-III" evidence="4">
    <location>
        <begin position="733"/>
        <end position="819"/>
    </location>
</feature>
<dbReference type="SUPFAM" id="SSF49265">
    <property type="entry name" value="Fibronectin type III"/>
    <property type="match status" value="7"/>
</dbReference>
<evidence type="ECO:0000259" key="4">
    <source>
        <dbReference type="PROSITE" id="PS50853"/>
    </source>
</evidence>
<feature type="domain" description="Fibronectin type-III" evidence="4">
    <location>
        <begin position="1376"/>
        <end position="1462"/>
    </location>
</feature>
<proteinExistence type="predicted"/>
<evidence type="ECO:0000256" key="1">
    <source>
        <dbReference type="ARBA" id="ARBA00022729"/>
    </source>
</evidence>
<evidence type="ECO:0000313" key="5">
    <source>
        <dbReference type="EMBL" id="RVE60706.1"/>
    </source>
</evidence>
<feature type="non-terminal residue" evidence="5">
    <location>
        <position position="1947"/>
    </location>
</feature>
<keyword evidence="6" id="KW-1185">Reference proteome</keyword>
<feature type="domain" description="Fibronectin type-III" evidence="4">
    <location>
        <begin position="1853"/>
        <end position="1943"/>
    </location>
</feature>
<dbReference type="InterPro" id="IPR036116">
    <property type="entry name" value="FN3_sf"/>
</dbReference>
<feature type="domain" description="Fibronectin type-III" evidence="4">
    <location>
        <begin position="496"/>
        <end position="584"/>
    </location>
</feature>
<name>A0A3S2U1P6_ORYJA</name>
<reference evidence="5 6" key="2">
    <citation type="submission" date="2019-01" db="EMBL/GenBank/DDBJ databases">
        <title>A chromosome length genome reference of the Java medaka (oryzias javanicus).</title>
        <authorList>
            <person name="Herpin A."/>
            <person name="Takehana Y."/>
            <person name="Naruse K."/>
            <person name="Ansai S."/>
            <person name="Kawaguchi M."/>
        </authorList>
    </citation>
    <scope>NUCLEOTIDE SEQUENCE [LARGE SCALE GENOMIC DNA]</scope>
    <source>
        <strain evidence="5">RS831</strain>
        <tissue evidence="5">Whole body</tissue>
    </source>
</reference>
<dbReference type="PANTHER" id="PTHR46708:SF2">
    <property type="entry name" value="FIBRONECTIN TYPE-III DOMAIN-CONTAINING PROTEIN"/>
    <property type="match status" value="1"/>
</dbReference>
<feature type="domain" description="Fibronectin type-III" evidence="4">
    <location>
        <begin position="1685"/>
        <end position="1771"/>
    </location>
</feature>
<feature type="domain" description="Fibronectin type-III" evidence="4">
    <location>
        <begin position="1055"/>
        <end position="1141"/>
    </location>
</feature>
<dbReference type="InterPro" id="IPR013783">
    <property type="entry name" value="Ig-like_fold"/>
</dbReference>
<dbReference type="Gene3D" id="2.60.40.10">
    <property type="entry name" value="Immunoglobulins"/>
    <property type="match status" value="11"/>
</dbReference>
<protein>
    <recommendedName>
        <fullName evidence="4">Fibronectin type-III domain-containing protein</fullName>
    </recommendedName>
</protein>
<dbReference type="Proteomes" id="UP000283210">
    <property type="component" value="Chromosome 18"/>
</dbReference>
<feature type="domain" description="Fibronectin type-III" evidence="4">
    <location>
        <begin position="174"/>
        <end position="263"/>
    </location>
</feature>
<dbReference type="InterPro" id="IPR050991">
    <property type="entry name" value="ECM_Regulatory_Proteins"/>
</dbReference>
<dbReference type="InterPro" id="IPR003961">
    <property type="entry name" value="FN3_dom"/>
</dbReference>
<dbReference type="InterPro" id="IPR057774">
    <property type="entry name" value="D8C_UMOD/GP2/OIT3-like"/>
</dbReference>
<keyword evidence="3" id="KW-1015">Disulfide bond</keyword>
<keyword evidence="2" id="KW-0677">Repeat</keyword>
<dbReference type="Pfam" id="PF00041">
    <property type="entry name" value="fn3"/>
    <property type="match status" value="2"/>
</dbReference>
<evidence type="ECO:0000313" key="6">
    <source>
        <dbReference type="Proteomes" id="UP000283210"/>
    </source>
</evidence>
<evidence type="ECO:0000256" key="3">
    <source>
        <dbReference type="ARBA" id="ARBA00023157"/>
    </source>
</evidence>